<gene>
    <name evidence="2" type="ORF">EVAR_6837_1</name>
</gene>
<name>A0A4C1U684_EUMVA</name>
<evidence type="ECO:0000256" key="1">
    <source>
        <dbReference type="SAM" id="MobiDB-lite"/>
    </source>
</evidence>
<sequence length="129" mass="14341">MPIYRICSAASIHKIPKTAVLGSCEHTSDLVLHHGERCPHRHRENMRDAFNSFLWSPSMGRCPDGENSHPSAKVRESHGNQDSARTVDGQTCRHEFPPNTGILMTWLFWEISPPNCQKGAIGQGTYCGG</sequence>
<protein>
    <submittedName>
        <fullName evidence="2">Uncharacterized protein</fullName>
    </submittedName>
</protein>
<evidence type="ECO:0000313" key="3">
    <source>
        <dbReference type="Proteomes" id="UP000299102"/>
    </source>
</evidence>
<feature type="compositionally biased region" description="Basic and acidic residues" evidence="1">
    <location>
        <begin position="64"/>
        <end position="79"/>
    </location>
</feature>
<organism evidence="2 3">
    <name type="scientific">Eumeta variegata</name>
    <name type="common">Bagworm moth</name>
    <name type="synonym">Eumeta japonica</name>
    <dbReference type="NCBI Taxonomy" id="151549"/>
    <lineage>
        <taxon>Eukaryota</taxon>
        <taxon>Metazoa</taxon>
        <taxon>Ecdysozoa</taxon>
        <taxon>Arthropoda</taxon>
        <taxon>Hexapoda</taxon>
        <taxon>Insecta</taxon>
        <taxon>Pterygota</taxon>
        <taxon>Neoptera</taxon>
        <taxon>Endopterygota</taxon>
        <taxon>Lepidoptera</taxon>
        <taxon>Glossata</taxon>
        <taxon>Ditrysia</taxon>
        <taxon>Tineoidea</taxon>
        <taxon>Psychidae</taxon>
        <taxon>Oiketicinae</taxon>
        <taxon>Eumeta</taxon>
    </lineage>
</organism>
<accession>A0A4C1U684</accession>
<comment type="caution">
    <text evidence="2">The sequence shown here is derived from an EMBL/GenBank/DDBJ whole genome shotgun (WGS) entry which is preliminary data.</text>
</comment>
<evidence type="ECO:0000313" key="2">
    <source>
        <dbReference type="EMBL" id="GBP21865.1"/>
    </source>
</evidence>
<proteinExistence type="predicted"/>
<keyword evidence="3" id="KW-1185">Reference proteome</keyword>
<feature type="region of interest" description="Disordered" evidence="1">
    <location>
        <begin position="64"/>
        <end position="90"/>
    </location>
</feature>
<dbReference type="Proteomes" id="UP000299102">
    <property type="component" value="Unassembled WGS sequence"/>
</dbReference>
<dbReference type="AlphaFoldDB" id="A0A4C1U684"/>
<reference evidence="2 3" key="1">
    <citation type="journal article" date="2019" name="Commun. Biol.">
        <title>The bagworm genome reveals a unique fibroin gene that provides high tensile strength.</title>
        <authorList>
            <person name="Kono N."/>
            <person name="Nakamura H."/>
            <person name="Ohtoshi R."/>
            <person name="Tomita M."/>
            <person name="Numata K."/>
            <person name="Arakawa K."/>
        </authorList>
    </citation>
    <scope>NUCLEOTIDE SEQUENCE [LARGE SCALE GENOMIC DNA]</scope>
</reference>
<dbReference type="EMBL" id="BGZK01000133">
    <property type="protein sequence ID" value="GBP21865.1"/>
    <property type="molecule type" value="Genomic_DNA"/>
</dbReference>